<evidence type="ECO:0000256" key="4">
    <source>
        <dbReference type="ARBA" id="ARBA00023136"/>
    </source>
</evidence>
<keyword evidence="2 5" id="KW-0812">Transmembrane</keyword>
<organism evidence="7 8">
    <name type="scientific">Rhinolophus ferrumequinum</name>
    <name type="common">Greater horseshoe bat</name>
    <dbReference type="NCBI Taxonomy" id="59479"/>
    <lineage>
        <taxon>Eukaryota</taxon>
        <taxon>Metazoa</taxon>
        <taxon>Chordata</taxon>
        <taxon>Craniata</taxon>
        <taxon>Vertebrata</taxon>
        <taxon>Euteleostomi</taxon>
        <taxon>Mammalia</taxon>
        <taxon>Eutheria</taxon>
        <taxon>Laurasiatheria</taxon>
        <taxon>Chiroptera</taxon>
        <taxon>Yinpterochiroptera</taxon>
        <taxon>Rhinolophoidea</taxon>
        <taxon>Rhinolophidae</taxon>
        <taxon>Rhinolophinae</taxon>
        <taxon>Rhinolophus</taxon>
    </lineage>
</organism>
<comment type="caution">
    <text evidence="7">The sequence shown here is derived from an EMBL/GenBank/DDBJ whole genome shotgun (WGS) entry which is preliminary data.</text>
</comment>
<feature type="transmembrane region" description="Helical" evidence="5">
    <location>
        <begin position="37"/>
        <end position="61"/>
    </location>
</feature>
<evidence type="ECO:0000256" key="1">
    <source>
        <dbReference type="ARBA" id="ARBA00004370"/>
    </source>
</evidence>
<dbReference type="GO" id="GO:0016020">
    <property type="term" value="C:membrane"/>
    <property type="evidence" value="ECO:0007669"/>
    <property type="project" value="UniProtKB-SubCell"/>
</dbReference>
<feature type="transmembrane region" description="Helical" evidence="5">
    <location>
        <begin position="12"/>
        <end position="31"/>
    </location>
</feature>
<dbReference type="EMBL" id="JACAGC010000016">
    <property type="protein sequence ID" value="KAF6313507.1"/>
    <property type="molecule type" value="Genomic_DNA"/>
</dbReference>
<gene>
    <name evidence="7" type="ORF">mRhiFer1_015569</name>
</gene>
<feature type="domain" description="Amino acid transporter transmembrane" evidence="6">
    <location>
        <begin position="5"/>
        <end position="73"/>
    </location>
</feature>
<evidence type="ECO:0000256" key="3">
    <source>
        <dbReference type="ARBA" id="ARBA00022989"/>
    </source>
</evidence>
<keyword evidence="4 5" id="KW-0472">Membrane</keyword>
<dbReference type="Pfam" id="PF01490">
    <property type="entry name" value="Aa_trans"/>
    <property type="match status" value="1"/>
</dbReference>
<name>A0A7J7UKR2_RHIFE</name>
<accession>A0A7J7UKR2</accession>
<evidence type="ECO:0000313" key="7">
    <source>
        <dbReference type="EMBL" id="KAF6313507.1"/>
    </source>
</evidence>
<protein>
    <submittedName>
        <fullName evidence="7">Solute carrier family 38 member 3</fullName>
    </submittedName>
</protein>
<evidence type="ECO:0000256" key="5">
    <source>
        <dbReference type="SAM" id="Phobius"/>
    </source>
</evidence>
<proteinExistence type="predicted"/>
<sequence length="125" mass="13906">MLFPNREFSWLRHTLIATGLLTCINLLVIFAPNILGIFGVIGATSAPCLIFIFPAIFYFRIVPTEKEPARSTPKILVRGAWRPVGWYGRGAALTPDLTLPSGSTGPVFCWAWPPADDHELELHHH</sequence>
<dbReference type="Proteomes" id="UP000585614">
    <property type="component" value="Unassembled WGS sequence"/>
</dbReference>
<evidence type="ECO:0000256" key="2">
    <source>
        <dbReference type="ARBA" id="ARBA00022692"/>
    </source>
</evidence>
<comment type="subcellular location">
    <subcellularLocation>
        <location evidence="1">Membrane</location>
    </subcellularLocation>
</comment>
<dbReference type="AlphaFoldDB" id="A0A7J7UKR2"/>
<evidence type="ECO:0000259" key="6">
    <source>
        <dbReference type="Pfam" id="PF01490"/>
    </source>
</evidence>
<evidence type="ECO:0000313" key="8">
    <source>
        <dbReference type="Proteomes" id="UP000585614"/>
    </source>
</evidence>
<reference evidence="7 8" key="1">
    <citation type="journal article" date="2020" name="Nature">
        <title>Six reference-quality genomes reveal evolution of bat adaptations.</title>
        <authorList>
            <person name="Jebb D."/>
            <person name="Huang Z."/>
            <person name="Pippel M."/>
            <person name="Hughes G.M."/>
            <person name="Lavrichenko K."/>
            <person name="Devanna P."/>
            <person name="Winkler S."/>
            <person name="Jermiin L.S."/>
            <person name="Skirmuntt E.C."/>
            <person name="Katzourakis A."/>
            <person name="Burkitt-Gray L."/>
            <person name="Ray D.A."/>
            <person name="Sullivan K.A.M."/>
            <person name="Roscito J.G."/>
            <person name="Kirilenko B.M."/>
            <person name="Davalos L.M."/>
            <person name="Corthals A.P."/>
            <person name="Power M.L."/>
            <person name="Jones G."/>
            <person name="Ransome R.D."/>
            <person name="Dechmann D.K.N."/>
            <person name="Locatelli A.G."/>
            <person name="Puechmaille S.J."/>
            <person name="Fedrigo O."/>
            <person name="Jarvis E.D."/>
            <person name="Hiller M."/>
            <person name="Vernes S.C."/>
            <person name="Myers E.W."/>
            <person name="Teeling E.C."/>
        </authorList>
    </citation>
    <scope>NUCLEOTIDE SEQUENCE [LARGE SCALE GENOMIC DNA]</scope>
    <source>
        <strain evidence="7">MRhiFer1</strain>
        <tissue evidence="7">Lung</tissue>
    </source>
</reference>
<keyword evidence="3 5" id="KW-1133">Transmembrane helix</keyword>
<dbReference type="InterPro" id="IPR013057">
    <property type="entry name" value="AA_transpt_TM"/>
</dbReference>